<feature type="active site" evidence="4">
    <location>
        <position position="11"/>
    </location>
</feature>
<dbReference type="OrthoDB" id="4174719at2"/>
<dbReference type="NCBIfam" id="TIGR00401">
    <property type="entry name" value="msrA"/>
    <property type="match status" value="1"/>
</dbReference>
<dbReference type="EMBL" id="PDKN01000009">
    <property type="protein sequence ID" value="RXJ54593.1"/>
    <property type="molecule type" value="Genomic_DNA"/>
</dbReference>
<dbReference type="InterPro" id="IPR036509">
    <property type="entry name" value="Met_Sox_Rdtase_MsrA_sf"/>
</dbReference>
<evidence type="ECO:0000259" key="5">
    <source>
        <dbReference type="Pfam" id="PF01625"/>
    </source>
</evidence>
<gene>
    <name evidence="4 6" type="primary">msrA</name>
    <name evidence="6" type="ORF">CRV04_11190</name>
</gene>
<keyword evidence="7" id="KW-1185">Reference proteome</keyword>
<sequence>MKKEAYFAAGCFWGVEYHFQQQEGVLGAISGYMGGVTPHPSYKEVCSGLTGHLETVKVEYDDEVIDFLTLLKLFFEIHDFTQTNGQGPDIGSQYLSAVFYNNEEEKQHCKDTIEMLNAKGYEVATSLISAHNTPFFEAEEYHQDYYFKHNKIPYCHTRKPIF</sequence>
<dbReference type="HAMAP" id="MF_01401">
    <property type="entry name" value="MsrA"/>
    <property type="match status" value="1"/>
</dbReference>
<proteinExistence type="inferred from homology"/>
<comment type="function">
    <text evidence="4">Has an important function as a repair enzyme for proteins that have been inactivated by oxidation. Catalyzes the reversible oxidation-reduction of methionine sulfoxide in proteins to methionine.</text>
</comment>
<dbReference type="PANTHER" id="PTHR42799">
    <property type="entry name" value="MITOCHONDRIAL PEPTIDE METHIONINE SULFOXIDE REDUCTASE"/>
    <property type="match status" value="1"/>
</dbReference>
<dbReference type="Gene3D" id="3.30.1060.10">
    <property type="entry name" value="Peptide methionine sulphoxide reductase MsrA"/>
    <property type="match status" value="1"/>
</dbReference>
<keyword evidence="1 4" id="KW-0560">Oxidoreductase</keyword>
<dbReference type="GO" id="GO:0005737">
    <property type="term" value="C:cytoplasm"/>
    <property type="evidence" value="ECO:0007669"/>
    <property type="project" value="TreeGrafter"/>
</dbReference>
<evidence type="ECO:0000256" key="4">
    <source>
        <dbReference type="HAMAP-Rule" id="MF_01401"/>
    </source>
</evidence>
<comment type="catalytic activity">
    <reaction evidence="2 4">
        <text>L-methionyl-[protein] + [thioredoxin]-disulfide + H2O = L-methionyl-(S)-S-oxide-[protein] + [thioredoxin]-dithiol</text>
        <dbReference type="Rhea" id="RHEA:14217"/>
        <dbReference type="Rhea" id="RHEA-COMP:10698"/>
        <dbReference type="Rhea" id="RHEA-COMP:10700"/>
        <dbReference type="Rhea" id="RHEA-COMP:12313"/>
        <dbReference type="Rhea" id="RHEA-COMP:12315"/>
        <dbReference type="ChEBI" id="CHEBI:15377"/>
        <dbReference type="ChEBI" id="CHEBI:16044"/>
        <dbReference type="ChEBI" id="CHEBI:29950"/>
        <dbReference type="ChEBI" id="CHEBI:44120"/>
        <dbReference type="ChEBI" id="CHEBI:50058"/>
        <dbReference type="EC" id="1.8.4.11"/>
    </reaction>
</comment>
<dbReference type="RefSeq" id="WP_128996940.1">
    <property type="nucleotide sequence ID" value="NZ_PDKN01000009.1"/>
</dbReference>
<protein>
    <recommendedName>
        <fullName evidence="4">Peptide methionine sulfoxide reductase MsrA</fullName>
        <shortName evidence="4">Protein-methionine-S-oxide reductase</shortName>
        <ecNumber evidence="4">1.8.4.11</ecNumber>
    </recommendedName>
    <alternativeName>
        <fullName evidence="4">Peptide-methionine (S)-S-oxide reductase</fullName>
        <shortName evidence="4">Peptide Met(O) reductase</shortName>
    </alternativeName>
</protein>
<evidence type="ECO:0000313" key="7">
    <source>
        <dbReference type="Proteomes" id="UP000290657"/>
    </source>
</evidence>
<dbReference type="AlphaFoldDB" id="A0A4Q0XP90"/>
<dbReference type="GO" id="GO:0008113">
    <property type="term" value="F:peptide-methionine (S)-S-oxide reductase activity"/>
    <property type="evidence" value="ECO:0007669"/>
    <property type="project" value="UniProtKB-UniRule"/>
</dbReference>
<evidence type="ECO:0000256" key="3">
    <source>
        <dbReference type="ARBA" id="ARBA00048782"/>
    </source>
</evidence>
<comment type="similarity">
    <text evidence="4">Belongs to the MsrA Met sulfoxide reductase family.</text>
</comment>
<dbReference type="InterPro" id="IPR002569">
    <property type="entry name" value="Met_Sox_Rdtase_MsrA_dom"/>
</dbReference>
<evidence type="ECO:0000256" key="1">
    <source>
        <dbReference type="ARBA" id="ARBA00023002"/>
    </source>
</evidence>
<feature type="domain" description="Peptide methionine sulphoxide reductase MsrA" evidence="5">
    <location>
        <begin position="4"/>
        <end position="156"/>
    </location>
</feature>
<dbReference type="SUPFAM" id="SSF55068">
    <property type="entry name" value="Peptide methionine sulfoxide reductase"/>
    <property type="match status" value="1"/>
</dbReference>
<reference evidence="6 7" key="1">
    <citation type="submission" date="2017-10" db="EMBL/GenBank/DDBJ databases">
        <title>Genomics of the genus Arcobacter.</title>
        <authorList>
            <person name="Perez-Cataluna A."/>
            <person name="Figueras M.J."/>
        </authorList>
    </citation>
    <scope>NUCLEOTIDE SEQUENCE [LARGE SCALE GENOMIC DNA]</scope>
    <source>
        <strain evidence="6 7">CECT 8987</strain>
    </source>
</reference>
<organism evidence="6 7">
    <name type="scientific">Candidatus Marinarcus aquaticus</name>
    <dbReference type="NCBI Taxonomy" id="2044504"/>
    <lineage>
        <taxon>Bacteria</taxon>
        <taxon>Pseudomonadati</taxon>
        <taxon>Campylobacterota</taxon>
        <taxon>Epsilonproteobacteria</taxon>
        <taxon>Campylobacterales</taxon>
        <taxon>Arcobacteraceae</taxon>
        <taxon>Candidatus Marinarcus</taxon>
    </lineage>
</organism>
<dbReference type="GO" id="GO:0034599">
    <property type="term" value="P:cellular response to oxidative stress"/>
    <property type="evidence" value="ECO:0007669"/>
    <property type="project" value="TreeGrafter"/>
</dbReference>
<evidence type="ECO:0000256" key="2">
    <source>
        <dbReference type="ARBA" id="ARBA00047806"/>
    </source>
</evidence>
<comment type="catalytic activity">
    <reaction evidence="3 4">
        <text>[thioredoxin]-disulfide + L-methionine + H2O = L-methionine (S)-S-oxide + [thioredoxin]-dithiol</text>
        <dbReference type="Rhea" id="RHEA:19993"/>
        <dbReference type="Rhea" id="RHEA-COMP:10698"/>
        <dbReference type="Rhea" id="RHEA-COMP:10700"/>
        <dbReference type="ChEBI" id="CHEBI:15377"/>
        <dbReference type="ChEBI" id="CHEBI:29950"/>
        <dbReference type="ChEBI" id="CHEBI:50058"/>
        <dbReference type="ChEBI" id="CHEBI:57844"/>
        <dbReference type="ChEBI" id="CHEBI:58772"/>
        <dbReference type="EC" id="1.8.4.11"/>
    </reaction>
</comment>
<dbReference type="Pfam" id="PF01625">
    <property type="entry name" value="PMSR"/>
    <property type="match status" value="1"/>
</dbReference>
<comment type="caution">
    <text evidence="6">The sequence shown here is derived from an EMBL/GenBank/DDBJ whole genome shotgun (WGS) entry which is preliminary data.</text>
</comment>
<dbReference type="Proteomes" id="UP000290657">
    <property type="component" value="Unassembled WGS sequence"/>
</dbReference>
<accession>A0A4Q0XP90</accession>
<dbReference type="EC" id="1.8.4.11" evidence="4"/>
<name>A0A4Q0XP90_9BACT</name>
<evidence type="ECO:0000313" key="6">
    <source>
        <dbReference type="EMBL" id="RXJ54593.1"/>
    </source>
</evidence>
<dbReference type="GO" id="GO:0033744">
    <property type="term" value="F:L-methionine:thioredoxin-disulfide S-oxidoreductase activity"/>
    <property type="evidence" value="ECO:0007669"/>
    <property type="project" value="RHEA"/>
</dbReference>
<dbReference type="InterPro" id="IPR050162">
    <property type="entry name" value="MsrA_MetSO_reductase"/>
</dbReference>
<dbReference type="PANTHER" id="PTHR42799:SF2">
    <property type="entry name" value="MITOCHONDRIAL PEPTIDE METHIONINE SULFOXIDE REDUCTASE"/>
    <property type="match status" value="1"/>
</dbReference>